<gene>
    <name evidence="2" type="ORF">ABEG18_19670</name>
</gene>
<feature type="transmembrane region" description="Helical" evidence="1">
    <location>
        <begin position="125"/>
        <end position="145"/>
    </location>
</feature>
<protein>
    <submittedName>
        <fullName evidence="2">Uncharacterized protein</fullName>
    </submittedName>
</protein>
<evidence type="ECO:0000256" key="1">
    <source>
        <dbReference type="SAM" id="Phobius"/>
    </source>
</evidence>
<keyword evidence="1" id="KW-0472">Membrane</keyword>
<accession>A0AAU7JCX1</accession>
<keyword evidence="1" id="KW-0812">Transmembrane</keyword>
<dbReference type="RefSeq" id="WP_406854746.1">
    <property type="nucleotide sequence ID" value="NZ_CP157484.1"/>
</dbReference>
<sequence length="160" mass="15751">MRRLFLGLIGLALAIPAGAVFLAVAGLLAPETRDLAGDLTIASALALLSAAMNGEGPDLAFAAAAGGFWALMTAMLCLPPILTAAIGAAAGVGSYVWYAGGSGVLTIAIAWLGRPGGQSLDTADGKILALLFLTGAVSGLVYWAIAGREMGPVGPAPSAS</sequence>
<reference evidence="2" key="1">
    <citation type="submission" date="2024-05" db="EMBL/GenBank/DDBJ databases">
        <authorList>
            <person name="Kim S."/>
            <person name="Heo J."/>
            <person name="Choi H."/>
            <person name="Choi Y."/>
            <person name="Kwon S.-W."/>
            <person name="Kim Y."/>
        </authorList>
    </citation>
    <scope>NUCLEOTIDE SEQUENCE</scope>
    <source>
        <strain evidence="2">KACC 23698</strain>
    </source>
</reference>
<keyword evidence="1" id="KW-1133">Transmembrane helix</keyword>
<feature type="transmembrane region" description="Helical" evidence="1">
    <location>
        <begin position="59"/>
        <end position="89"/>
    </location>
</feature>
<evidence type="ECO:0000313" key="2">
    <source>
        <dbReference type="EMBL" id="XBO37919.1"/>
    </source>
</evidence>
<name>A0AAU7JCX1_9HYPH</name>
<dbReference type="AlphaFoldDB" id="A0AAU7JCX1"/>
<proteinExistence type="predicted"/>
<dbReference type="EMBL" id="CP157484">
    <property type="protein sequence ID" value="XBO37919.1"/>
    <property type="molecule type" value="Genomic_DNA"/>
</dbReference>
<organism evidence="2">
    <name type="scientific">Alsobacter sp. KACC 23698</name>
    <dbReference type="NCBI Taxonomy" id="3149229"/>
    <lineage>
        <taxon>Bacteria</taxon>
        <taxon>Pseudomonadati</taxon>
        <taxon>Pseudomonadota</taxon>
        <taxon>Alphaproteobacteria</taxon>
        <taxon>Hyphomicrobiales</taxon>
        <taxon>Alsobacteraceae</taxon>
        <taxon>Alsobacter</taxon>
    </lineage>
</organism>
<feature type="transmembrane region" description="Helical" evidence="1">
    <location>
        <begin position="95"/>
        <end position="113"/>
    </location>
</feature>